<name>A0A494VU77_9SPHI</name>
<evidence type="ECO:0008006" key="3">
    <source>
        <dbReference type="Google" id="ProtNLM"/>
    </source>
</evidence>
<dbReference type="OrthoDB" id="609485at2"/>
<sequence length="807" mass="90090">MKIMPGYTISFQTMSKIKQVALIIAFSFSALLFLQATSFAQVTDQITKSLNQYGQSTIQEKIFIHTDKSTYIPGEVLWFKAYIVNAGNHTPLDLSRVAYIDVLDGKQNAVMQAKIAVSKGLGNGSLYIPVSLTNGNYKLRAYTSWMKNFNADYYFEKSITIVNPLKTPDVAAKATLGYDVQFFPEGGNLVNGIAGKVAFKLSNENGAVNNFNGTIINQRNDTVARFRPLKFGIGSFIFTPLEGDTYKAIIKTDKGAPVIKELPVANNAGFVMTLNDNGGPALDVTVKIKNVNAGAVYLLAHTRQSVSIAESASVNDGTAHFNIDKAKLGEGISHITIFDDAKHPVCERLYFKRPKKQVILETTANQTQYAQRKKVNVSISANDMAGKPLAANLSMSVYRIDSLQQVDAGDIFSYMWLRADLRGNIDSAAYYMNNNNNEANTALDNLMLSQGWRRFMWSNVLSNKTPAFTFLPEHDGHLITGKVTNTITGTPAKDVVTYLSVPGKRVQLFAANSDTTGKIIFNTAQLFGPGEIVAQTNTERDSTYRIDILSPFSEQYSAYTEPKFQLLAAMRKSIEEHNLAVQVQNTYSGAKIRNFYEPRVDSSGFYATPFKTYLLDNYTRFTTMEEVLREYVREVWVNKSQKRYHIKVLNEKGFLDGDPLVLLDDVPVFNIDKVMAIDPLKIRKLEDVPYRYYWGPSVHEGILSFTTYKGDLGGVEMDPHAVVLDYEGLQLQREFYSPAYDTDATGKSRLPDFRTTLYWAPDINTVPEQKSEVSFYTSDIAGKYIGIIQGITPSGDVASQYFSFDVR</sequence>
<proteinExistence type="predicted"/>
<dbReference type="Gene3D" id="2.60.40.1930">
    <property type="match status" value="1"/>
</dbReference>
<accession>A0A494VU77</accession>
<keyword evidence="2" id="KW-1185">Reference proteome</keyword>
<dbReference type="Proteomes" id="UP000270046">
    <property type="component" value="Chromosome"/>
</dbReference>
<protein>
    <recommendedName>
        <fullName evidence="3">MG2 domain-containing protein</fullName>
    </recommendedName>
</protein>
<reference evidence="1 2" key="1">
    <citation type="submission" date="2018-10" db="EMBL/GenBank/DDBJ databases">
        <title>Genome sequencing of Mucilaginibacter sp. HYN0043.</title>
        <authorList>
            <person name="Kim M."/>
            <person name="Yi H."/>
        </authorList>
    </citation>
    <scope>NUCLEOTIDE SEQUENCE [LARGE SCALE GENOMIC DNA]</scope>
    <source>
        <strain evidence="1 2">HYN0043</strain>
    </source>
</reference>
<evidence type="ECO:0000313" key="1">
    <source>
        <dbReference type="EMBL" id="AYL98514.1"/>
    </source>
</evidence>
<dbReference type="AlphaFoldDB" id="A0A494VU77"/>
<evidence type="ECO:0000313" key="2">
    <source>
        <dbReference type="Proteomes" id="UP000270046"/>
    </source>
</evidence>
<organism evidence="1 2">
    <name type="scientific">Mucilaginibacter celer</name>
    <dbReference type="NCBI Taxonomy" id="2305508"/>
    <lineage>
        <taxon>Bacteria</taxon>
        <taxon>Pseudomonadati</taxon>
        <taxon>Bacteroidota</taxon>
        <taxon>Sphingobacteriia</taxon>
        <taxon>Sphingobacteriales</taxon>
        <taxon>Sphingobacteriaceae</taxon>
        <taxon>Mucilaginibacter</taxon>
    </lineage>
</organism>
<dbReference type="EMBL" id="CP032869">
    <property type="protein sequence ID" value="AYL98514.1"/>
    <property type="molecule type" value="Genomic_DNA"/>
</dbReference>
<gene>
    <name evidence="1" type="ORF">HYN43_025955</name>
</gene>
<dbReference type="KEGG" id="muh:HYN43_025955"/>